<gene>
    <name evidence="4" type="ORF">V1264_000219</name>
</gene>
<dbReference type="GO" id="GO:0003723">
    <property type="term" value="F:RNA binding"/>
    <property type="evidence" value="ECO:0007669"/>
    <property type="project" value="InterPro"/>
</dbReference>
<dbReference type="GO" id="GO:0009982">
    <property type="term" value="F:pseudouridine synthase activity"/>
    <property type="evidence" value="ECO:0007669"/>
    <property type="project" value="InterPro"/>
</dbReference>
<sequence>MFSLTCLLQLLRREKLKELRKAKKAPNFTKNSNPGFNIDIFQETDYYFENGLRKVYPYPFTFSTYAKERWYGRSIQDTFENEFRVDSPDNFRTSVKKGNMRVNGAVVGLDYVLKNGDLIEHHIHRHENPVSGTPIEIIEDTPELVVINKPSSIPCHPCGKFRFNSIVFIMGKEFGYANLRNIYRLDRLTSGVLIMGKTAKKTKELENQILHRHVQKEYVARVMGEFPEGEIVSDQPLGCLSHKLTLWQVQAGGKASRTTFKRISYNGKTSVVKCMPHTGRTHQIRVHLQYLGV</sequence>
<dbReference type="AlphaFoldDB" id="A0AAN9BZR4"/>
<dbReference type="EMBL" id="JBAMIC010000001">
    <property type="protein sequence ID" value="KAK7114099.1"/>
    <property type="molecule type" value="Genomic_DNA"/>
</dbReference>
<proteinExistence type="inferred from homology"/>
<dbReference type="InterPro" id="IPR006224">
    <property type="entry name" value="PsdUridine_synth_RluA-like_CS"/>
</dbReference>
<keyword evidence="2" id="KW-0413">Isomerase</keyword>
<dbReference type="EC" id="5.4.99.-" evidence="2"/>
<evidence type="ECO:0000256" key="1">
    <source>
        <dbReference type="PIRSR" id="PIRSR606225-1"/>
    </source>
</evidence>
<dbReference type="NCBIfam" id="TIGR00005">
    <property type="entry name" value="rluA_subfam"/>
    <property type="match status" value="1"/>
</dbReference>
<feature type="active site" evidence="1">
    <location>
        <position position="186"/>
    </location>
</feature>
<evidence type="ECO:0000313" key="4">
    <source>
        <dbReference type="EMBL" id="KAK7114099.1"/>
    </source>
</evidence>
<evidence type="ECO:0000256" key="2">
    <source>
        <dbReference type="RuleBase" id="RU362028"/>
    </source>
</evidence>
<dbReference type="Gene3D" id="3.30.2350.10">
    <property type="entry name" value="Pseudouridine synthase"/>
    <property type="match status" value="1"/>
</dbReference>
<dbReference type="PROSITE" id="PS01129">
    <property type="entry name" value="PSI_RLU"/>
    <property type="match status" value="1"/>
</dbReference>
<keyword evidence="5" id="KW-1185">Reference proteome</keyword>
<dbReference type="InterPro" id="IPR006225">
    <property type="entry name" value="PsdUridine_synth_RluC/D"/>
</dbReference>
<evidence type="ECO:0000313" key="5">
    <source>
        <dbReference type="Proteomes" id="UP001374579"/>
    </source>
</evidence>
<feature type="domain" description="Pseudouridine synthase RsuA/RluA-like" evidence="3">
    <location>
        <begin position="144"/>
        <end position="289"/>
    </location>
</feature>
<dbReference type="InterPro" id="IPR050188">
    <property type="entry name" value="RluA_PseudoU_synthase"/>
</dbReference>
<name>A0AAN9BZR4_9CAEN</name>
<dbReference type="PANTHER" id="PTHR21600">
    <property type="entry name" value="MITOCHONDRIAL RNA PSEUDOURIDINE SYNTHASE"/>
    <property type="match status" value="1"/>
</dbReference>
<dbReference type="InterPro" id="IPR020103">
    <property type="entry name" value="PsdUridine_synth_cat_dom_sf"/>
</dbReference>
<reference evidence="4 5" key="1">
    <citation type="submission" date="2024-02" db="EMBL/GenBank/DDBJ databases">
        <title>Chromosome-scale genome assembly of the rough periwinkle Littorina saxatilis.</title>
        <authorList>
            <person name="De Jode A."/>
            <person name="Faria R."/>
            <person name="Formenti G."/>
            <person name="Sims Y."/>
            <person name="Smith T.P."/>
            <person name="Tracey A."/>
            <person name="Wood J.M.D."/>
            <person name="Zagrodzka Z.B."/>
            <person name="Johannesson K."/>
            <person name="Butlin R.K."/>
            <person name="Leder E.H."/>
        </authorList>
    </citation>
    <scope>NUCLEOTIDE SEQUENCE [LARGE SCALE GENOMIC DNA]</scope>
    <source>
        <strain evidence="4">Snail1</strain>
        <tissue evidence="4">Muscle</tissue>
    </source>
</reference>
<comment type="caution">
    <text evidence="4">The sequence shown here is derived from an EMBL/GenBank/DDBJ whole genome shotgun (WGS) entry which is preliminary data.</text>
</comment>
<dbReference type="Proteomes" id="UP001374579">
    <property type="component" value="Unassembled WGS sequence"/>
</dbReference>
<dbReference type="PANTHER" id="PTHR21600:SF40">
    <property type="entry name" value="PSEUDOURIDYLATE SYNTHASE RPUSD2"/>
    <property type="match status" value="1"/>
</dbReference>
<evidence type="ECO:0000259" key="3">
    <source>
        <dbReference type="Pfam" id="PF00849"/>
    </source>
</evidence>
<protein>
    <recommendedName>
        <fullName evidence="2">Pseudouridine synthase</fullName>
        <ecNumber evidence="2">5.4.99.-</ecNumber>
    </recommendedName>
</protein>
<dbReference type="InterPro" id="IPR006145">
    <property type="entry name" value="PsdUridine_synth_RsuA/RluA"/>
</dbReference>
<accession>A0AAN9BZR4</accession>
<dbReference type="Pfam" id="PF00849">
    <property type="entry name" value="PseudoU_synth_2"/>
    <property type="match status" value="1"/>
</dbReference>
<dbReference type="GO" id="GO:0000455">
    <property type="term" value="P:enzyme-directed rRNA pseudouridine synthesis"/>
    <property type="evidence" value="ECO:0007669"/>
    <property type="project" value="TreeGrafter"/>
</dbReference>
<comment type="catalytic activity">
    <reaction evidence="2">
        <text>a uridine in RNA = a pseudouridine in RNA</text>
        <dbReference type="Rhea" id="RHEA:48348"/>
        <dbReference type="Rhea" id="RHEA-COMP:12068"/>
        <dbReference type="Rhea" id="RHEA-COMP:12069"/>
        <dbReference type="ChEBI" id="CHEBI:65314"/>
        <dbReference type="ChEBI" id="CHEBI:65315"/>
    </reaction>
</comment>
<comment type="similarity">
    <text evidence="2">Belongs to the pseudouridine synthase RluA family.</text>
</comment>
<dbReference type="CDD" id="cd02557">
    <property type="entry name" value="PseudoU_synth_ScRIB2"/>
    <property type="match status" value="1"/>
</dbReference>
<comment type="function">
    <text evidence="2">Responsible for synthesis of pseudouridine from uracil.</text>
</comment>
<organism evidence="4 5">
    <name type="scientific">Littorina saxatilis</name>
    <dbReference type="NCBI Taxonomy" id="31220"/>
    <lineage>
        <taxon>Eukaryota</taxon>
        <taxon>Metazoa</taxon>
        <taxon>Spiralia</taxon>
        <taxon>Lophotrochozoa</taxon>
        <taxon>Mollusca</taxon>
        <taxon>Gastropoda</taxon>
        <taxon>Caenogastropoda</taxon>
        <taxon>Littorinimorpha</taxon>
        <taxon>Littorinoidea</taxon>
        <taxon>Littorinidae</taxon>
        <taxon>Littorina</taxon>
    </lineage>
</organism>
<dbReference type="SUPFAM" id="SSF55120">
    <property type="entry name" value="Pseudouridine synthase"/>
    <property type="match status" value="1"/>
</dbReference>